<dbReference type="EMBL" id="LXQA010225497">
    <property type="protein sequence ID" value="MCI35648.1"/>
    <property type="molecule type" value="Genomic_DNA"/>
</dbReference>
<reference evidence="2 3" key="1">
    <citation type="journal article" date="2018" name="Front. Plant Sci.">
        <title>Red Clover (Trifolium pratense) and Zigzag Clover (T. medium) - A Picture of Genomic Similarities and Differences.</title>
        <authorList>
            <person name="Dluhosova J."/>
            <person name="Istvanek J."/>
            <person name="Nedelnik J."/>
            <person name="Repkova J."/>
        </authorList>
    </citation>
    <scope>NUCLEOTIDE SEQUENCE [LARGE SCALE GENOMIC DNA]</scope>
    <source>
        <strain evidence="3">cv. 10/8</strain>
        <tissue evidence="2">Leaf</tissue>
    </source>
</reference>
<comment type="caution">
    <text evidence="2">The sequence shown here is derived from an EMBL/GenBank/DDBJ whole genome shotgun (WGS) entry which is preliminary data.</text>
</comment>
<proteinExistence type="predicted"/>
<protein>
    <submittedName>
        <fullName evidence="2">Uncharacterized protein</fullName>
    </submittedName>
</protein>
<evidence type="ECO:0000256" key="1">
    <source>
        <dbReference type="SAM" id="MobiDB-lite"/>
    </source>
</evidence>
<accession>A0A392RGA3</accession>
<sequence>MGQKDRACARRRTTRARRRRQQQNHLKIGQLRKAQEPLRK</sequence>
<name>A0A392RGA3_9FABA</name>
<feature type="region of interest" description="Disordered" evidence="1">
    <location>
        <begin position="1"/>
        <end position="40"/>
    </location>
</feature>
<dbReference type="AlphaFoldDB" id="A0A392RGA3"/>
<keyword evidence="3" id="KW-1185">Reference proteome</keyword>
<evidence type="ECO:0000313" key="2">
    <source>
        <dbReference type="EMBL" id="MCI35648.1"/>
    </source>
</evidence>
<evidence type="ECO:0000313" key="3">
    <source>
        <dbReference type="Proteomes" id="UP000265520"/>
    </source>
</evidence>
<feature type="non-terminal residue" evidence="2">
    <location>
        <position position="40"/>
    </location>
</feature>
<dbReference type="Proteomes" id="UP000265520">
    <property type="component" value="Unassembled WGS sequence"/>
</dbReference>
<feature type="compositionally biased region" description="Basic residues" evidence="1">
    <location>
        <begin position="9"/>
        <end position="22"/>
    </location>
</feature>
<organism evidence="2 3">
    <name type="scientific">Trifolium medium</name>
    <dbReference type="NCBI Taxonomy" id="97028"/>
    <lineage>
        <taxon>Eukaryota</taxon>
        <taxon>Viridiplantae</taxon>
        <taxon>Streptophyta</taxon>
        <taxon>Embryophyta</taxon>
        <taxon>Tracheophyta</taxon>
        <taxon>Spermatophyta</taxon>
        <taxon>Magnoliopsida</taxon>
        <taxon>eudicotyledons</taxon>
        <taxon>Gunneridae</taxon>
        <taxon>Pentapetalae</taxon>
        <taxon>rosids</taxon>
        <taxon>fabids</taxon>
        <taxon>Fabales</taxon>
        <taxon>Fabaceae</taxon>
        <taxon>Papilionoideae</taxon>
        <taxon>50 kb inversion clade</taxon>
        <taxon>NPAAA clade</taxon>
        <taxon>Hologalegina</taxon>
        <taxon>IRL clade</taxon>
        <taxon>Trifolieae</taxon>
        <taxon>Trifolium</taxon>
    </lineage>
</organism>